<dbReference type="InterPro" id="IPR050545">
    <property type="entry name" value="Mycobact_MmpL"/>
</dbReference>
<reference evidence="9 10" key="1">
    <citation type="submission" date="2018-08" db="EMBL/GenBank/DDBJ databases">
        <title>Cellulomonas rhizosphaerae sp. nov., a novel actinomycete isolated from soil.</title>
        <authorList>
            <person name="Tian Y."/>
        </authorList>
    </citation>
    <scope>NUCLEOTIDE SEQUENCE [LARGE SCALE GENOMIC DNA]</scope>
    <source>
        <strain evidence="9 10">NEAU-TCZ24</strain>
    </source>
</reference>
<keyword evidence="4 7" id="KW-1133">Transmembrane helix</keyword>
<keyword evidence="5 7" id="KW-0472">Membrane</keyword>
<evidence type="ECO:0000256" key="4">
    <source>
        <dbReference type="ARBA" id="ARBA00022989"/>
    </source>
</evidence>
<dbReference type="RefSeq" id="WP_118765707.1">
    <property type="nucleotide sequence ID" value="NZ_QWKP01000075.1"/>
</dbReference>
<evidence type="ECO:0000256" key="3">
    <source>
        <dbReference type="ARBA" id="ARBA00022692"/>
    </source>
</evidence>
<sequence>MSTVSTPERARPAPTLVPPPGPAAQRLARWSATHRWTAIGLWILLVAGTLVGGLAAGTRSQTGAEQGTGESGRVDVALERAGFPPDTSERVLVQAPTVLTDAELAAVTSDLHDAWADLPEVASTGDPIRSTDGRSALVPLTLDVGTATGADADTKAAEQVVPVIAATESVATQHPGLEVHQLGGASLDVAIDEQVSGDFERAEMLSLPVTFAILLLAFGAIVAAGVPVLLALSAVGSAIGLAALVSHLIPATDTLSSVILLVGMAVGVDYSLFYVRRMREEMARGADRRTAIDVAAATSGRAVVTSGIAVIVSMAGLFFAGASVFTSMAVGTMLVVAVAVLGSLTVLPALLSLLGGAVDRPRIPLLHRLSRPGKPRFWPAVMRVVLAKPAASLVLAGLALVALALPALGMKTGEASMEAMGESVPAIAPYVAMTDAFPQEGSAHTVAVWSSDDAPLDLAATTAATDHLVAEAKASGMFADLSDASLTVSPDGRTARIDLPVAGDPSGADATTSLALLRDDLVPALHAELPSTSTGVTGDAARTVDFGDALSSHLPLVIAFVVVTSFVVLLIAFRSVVVAATAIVLN</sequence>
<dbReference type="OrthoDB" id="7051771at2"/>
<dbReference type="PROSITE" id="PS50156">
    <property type="entry name" value="SSD"/>
    <property type="match status" value="1"/>
</dbReference>
<evidence type="ECO:0000313" key="9">
    <source>
        <dbReference type="EMBL" id="RHA44423.1"/>
    </source>
</evidence>
<dbReference type="GO" id="GO:0005886">
    <property type="term" value="C:plasma membrane"/>
    <property type="evidence" value="ECO:0007669"/>
    <property type="project" value="UniProtKB-SubCell"/>
</dbReference>
<keyword evidence="2" id="KW-1003">Cell membrane</keyword>
<evidence type="ECO:0000313" key="10">
    <source>
        <dbReference type="Proteomes" id="UP000283374"/>
    </source>
</evidence>
<evidence type="ECO:0000259" key="8">
    <source>
        <dbReference type="PROSITE" id="PS50156"/>
    </source>
</evidence>
<feature type="transmembrane region" description="Helical" evidence="7">
    <location>
        <begin position="308"/>
        <end position="328"/>
    </location>
</feature>
<comment type="subcellular location">
    <subcellularLocation>
        <location evidence="1">Cell membrane</location>
        <topology evidence="1">Multi-pass membrane protein</topology>
    </subcellularLocation>
</comment>
<dbReference type="AlphaFoldDB" id="A0A413RR66"/>
<keyword evidence="10" id="KW-1185">Reference proteome</keyword>
<feature type="region of interest" description="Disordered" evidence="6">
    <location>
        <begin position="1"/>
        <end position="22"/>
    </location>
</feature>
<feature type="transmembrane region" description="Helical" evidence="7">
    <location>
        <begin position="556"/>
        <end position="585"/>
    </location>
</feature>
<evidence type="ECO:0000256" key="2">
    <source>
        <dbReference type="ARBA" id="ARBA00022475"/>
    </source>
</evidence>
<dbReference type="PANTHER" id="PTHR33406">
    <property type="entry name" value="MEMBRANE PROTEIN MJ1562-RELATED"/>
    <property type="match status" value="1"/>
</dbReference>
<name>A0A413RR66_9CELL</name>
<evidence type="ECO:0000256" key="6">
    <source>
        <dbReference type="SAM" id="MobiDB-lite"/>
    </source>
</evidence>
<feature type="transmembrane region" description="Helical" evidence="7">
    <location>
        <begin position="36"/>
        <end position="56"/>
    </location>
</feature>
<accession>A0A413RR66</accession>
<proteinExistence type="predicted"/>
<protein>
    <submittedName>
        <fullName evidence="9">MMPL family transporter</fullName>
    </submittedName>
</protein>
<dbReference type="InterPro" id="IPR004869">
    <property type="entry name" value="MMPL_dom"/>
</dbReference>
<feature type="transmembrane region" description="Helical" evidence="7">
    <location>
        <begin position="334"/>
        <end position="359"/>
    </location>
</feature>
<dbReference type="EMBL" id="QWKP01000075">
    <property type="protein sequence ID" value="RHA44423.1"/>
    <property type="molecule type" value="Genomic_DNA"/>
</dbReference>
<feature type="domain" description="SSD" evidence="8">
    <location>
        <begin position="228"/>
        <end position="353"/>
    </location>
</feature>
<dbReference type="InterPro" id="IPR000731">
    <property type="entry name" value="SSD"/>
</dbReference>
<evidence type="ECO:0000256" key="1">
    <source>
        <dbReference type="ARBA" id="ARBA00004651"/>
    </source>
</evidence>
<feature type="transmembrane region" description="Helical" evidence="7">
    <location>
        <begin position="211"/>
        <end position="235"/>
    </location>
</feature>
<dbReference type="PANTHER" id="PTHR33406:SF13">
    <property type="entry name" value="MEMBRANE PROTEIN YDFJ"/>
    <property type="match status" value="1"/>
</dbReference>
<feature type="non-terminal residue" evidence="9">
    <location>
        <position position="586"/>
    </location>
</feature>
<dbReference type="Gene3D" id="1.20.1640.10">
    <property type="entry name" value="Multidrug efflux transporter AcrB transmembrane domain"/>
    <property type="match status" value="1"/>
</dbReference>
<evidence type="ECO:0000256" key="7">
    <source>
        <dbReference type="SAM" id="Phobius"/>
    </source>
</evidence>
<organism evidence="9 10">
    <name type="scientific">Cellulomonas rhizosphaerae</name>
    <dbReference type="NCBI Taxonomy" id="2293719"/>
    <lineage>
        <taxon>Bacteria</taxon>
        <taxon>Bacillati</taxon>
        <taxon>Actinomycetota</taxon>
        <taxon>Actinomycetes</taxon>
        <taxon>Micrococcales</taxon>
        <taxon>Cellulomonadaceae</taxon>
        <taxon>Cellulomonas</taxon>
    </lineage>
</organism>
<keyword evidence="3 7" id="KW-0812">Transmembrane</keyword>
<dbReference type="SUPFAM" id="SSF82866">
    <property type="entry name" value="Multidrug efflux transporter AcrB transmembrane domain"/>
    <property type="match status" value="1"/>
</dbReference>
<feature type="transmembrane region" description="Helical" evidence="7">
    <location>
        <begin position="380"/>
        <end position="408"/>
    </location>
</feature>
<evidence type="ECO:0000256" key="5">
    <source>
        <dbReference type="ARBA" id="ARBA00023136"/>
    </source>
</evidence>
<dbReference type="Proteomes" id="UP000283374">
    <property type="component" value="Unassembled WGS sequence"/>
</dbReference>
<dbReference type="Pfam" id="PF03176">
    <property type="entry name" value="MMPL"/>
    <property type="match status" value="2"/>
</dbReference>
<comment type="caution">
    <text evidence="9">The sequence shown here is derived from an EMBL/GenBank/DDBJ whole genome shotgun (WGS) entry which is preliminary data.</text>
</comment>
<feature type="transmembrane region" description="Helical" evidence="7">
    <location>
        <begin position="255"/>
        <end position="275"/>
    </location>
</feature>
<gene>
    <name evidence="9" type="ORF">D1825_01295</name>
</gene>